<dbReference type="RefSeq" id="WP_017619544.1">
    <property type="nucleotide sequence ID" value="NZ_ANBG01000245.1"/>
</dbReference>
<reference evidence="2 3" key="1">
    <citation type="submission" date="2017-08" db="EMBL/GenBank/DDBJ databases">
        <title>The complete genome sequence of Nocardiopsis gilva YIM 90087.</title>
        <authorList>
            <person name="Yin M."/>
            <person name="Tang S."/>
        </authorList>
    </citation>
    <scope>NUCLEOTIDE SEQUENCE [LARGE SCALE GENOMIC DNA]</scope>
    <source>
        <strain evidence="2 3">YIM 90087</strain>
    </source>
</reference>
<sequence>MAFESQIRHAAAAGRRRREPRETDHTRAHHLLHIYEDGQSQQADAQDRADAAVMVRRIANRHNCAGECESPEHAADVAWALEIMNALGLTEPAPPTTPKPERPRPAPTPPPIRRTKKPSTIPESLKRAPAPPPPEPRAYDVAELAAMPEARLDGVLSAAKAKKTGGKQRPGRRKPIAHGTPRGYKQHYYRGEKPCDPCRAAELAYQRDRRMKKHKNTAEVGRGE</sequence>
<evidence type="ECO:0000313" key="2">
    <source>
        <dbReference type="EMBL" id="ASU81545.1"/>
    </source>
</evidence>
<accession>A0A223S092</accession>
<feature type="region of interest" description="Disordered" evidence="1">
    <location>
        <begin position="1"/>
        <end position="24"/>
    </location>
</feature>
<name>A0A223S092_9ACTN</name>
<protein>
    <submittedName>
        <fullName evidence="2">Uncharacterized protein</fullName>
    </submittedName>
</protein>
<proteinExistence type="predicted"/>
<feature type="region of interest" description="Disordered" evidence="1">
    <location>
        <begin position="89"/>
        <end position="138"/>
    </location>
</feature>
<feature type="region of interest" description="Disordered" evidence="1">
    <location>
        <begin position="160"/>
        <end position="193"/>
    </location>
</feature>
<dbReference type="AlphaFoldDB" id="A0A223S092"/>
<dbReference type="Proteomes" id="UP000215005">
    <property type="component" value="Chromosome"/>
</dbReference>
<dbReference type="KEGG" id="ngv:CDO52_00940"/>
<feature type="compositionally biased region" description="Basic residues" evidence="1">
    <location>
        <begin position="160"/>
        <end position="176"/>
    </location>
</feature>
<keyword evidence="3" id="KW-1185">Reference proteome</keyword>
<dbReference type="OrthoDB" id="4308148at2"/>
<gene>
    <name evidence="2" type="ORF">CDO52_00940</name>
</gene>
<dbReference type="EMBL" id="CP022753">
    <property type="protein sequence ID" value="ASU81545.1"/>
    <property type="molecule type" value="Genomic_DNA"/>
</dbReference>
<organism evidence="2 3">
    <name type="scientific">Nocardiopsis gilva YIM 90087</name>
    <dbReference type="NCBI Taxonomy" id="1235441"/>
    <lineage>
        <taxon>Bacteria</taxon>
        <taxon>Bacillati</taxon>
        <taxon>Actinomycetota</taxon>
        <taxon>Actinomycetes</taxon>
        <taxon>Streptosporangiales</taxon>
        <taxon>Nocardiopsidaceae</taxon>
        <taxon>Nocardiopsis</taxon>
    </lineage>
</organism>
<evidence type="ECO:0000256" key="1">
    <source>
        <dbReference type="SAM" id="MobiDB-lite"/>
    </source>
</evidence>
<evidence type="ECO:0000313" key="3">
    <source>
        <dbReference type="Proteomes" id="UP000215005"/>
    </source>
</evidence>